<comment type="similarity">
    <text evidence="2">Belongs to the ODR-4 family.</text>
</comment>
<dbReference type="Proteomes" id="UP001162031">
    <property type="component" value="Unassembled WGS sequence"/>
</dbReference>
<dbReference type="GO" id="GO:0012505">
    <property type="term" value="C:endomembrane system"/>
    <property type="evidence" value="ECO:0007669"/>
    <property type="project" value="TreeGrafter"/>
</dbReference>
<evidence type="ECO:0000256" key="2">
    <source>
        <dbReference type="ARBA" id="ARBA00010131"/>
    </source>
</evidence>
<organism evidence="7 8">
    <name type="scientific">Hyaloperonospora brassicae</name>
    <name type="common">Brassica downy mildew</name>
    <name type="synonym">Peronospora brassicae</name>
    <dbReference type="NCBI Taxonomy" id="162125"/>
    <lineage>
        <taxon>Eukaryota</taxon>
        <taxon>Sar</taxon>
        <taxon>Stramenopiles</taxon>
        <taxon>Oomycota</taxon>
        <taxon>Peronosporomycetes</taxon>
        <taxon>Peronosporales</taxon>
        <taxon>Peronosporaceae</taxon>
        <taxon>Hyaloperonospora</taxon>
    </lineage>
</organism>
<comment type="subcellular location">
    <subcellularLocation>
        <location evidence="1">Membrane</location>
    </subcellularLocation>
</comment>
<name>A0AAV0UT39_HYABA</name>
<dbReference type="GO" id="GO:0016020">
    <property type="term" value="C:membrane"/>
    <property type="evidence" value="ECO:0007669"/>
    <property type="project" value="UniProtKB-SubCell"/>
</dbReference>
<evidence type="ECO:0000256" key="3">
    <source>
        <dbReference type="ARBA" id="ARBA00022692"/>
    </source>
</evidence>
<protein>
    <recommendedName>
        <fullName evidence="9">JAB1/MPN/MOV34 metalloenzyme domain-containing protein</fullName>
    </recommendedName>
</protein>
<dbReference type="EMBL" id="CANTFL010001444">
    <property type="protein sequence ID" value="CAI5740107.1"/>
    <property type="molecule type" value="Genomic_DNA"/>
</dbReference>
<dbReference type="Pfam" id="PF14778">
    <property type="entry name" value="ODR4-like"/>
    <property type="match status" value="1"/>
</dbReference>
<evidence type="ECO:0000256" key="1">
    <source>
        <dbReference type="ARBA" id="ARBA00004370"/>
    </source>
</evidence>
<dbReference type="InterPro" id="IPR029454">
    <property type="entry name" value="ODR-4-like"/>
</dbReference>
<sequence>MGSPRQVTVEAQVVAFWSSHATSAFALGLMVGQVSSSNAGDFVLDVVPLPSESESGDALTGLGDVSVEWLQAVAQQVDRLLPGGITVLGLYVVSTSDAFARVVPYLRAAAEAVALSSSAPAIDTVHYVSIVSPEGTFELQSYDDVTDVNKTQTASAVPKAATAEIKFKQYRTLVEINEAIVFATEATKAATASTEVADTRLDEFEHQLQSLVRRVDEAVAVPKATDDTHVQHVHLLARPPTPSRPSVEEPLGGIQGTISCIAFVSESEPKAADVAARYLKRDFSKSLRVRLSLARERWTDDSRDKPTTAAVFQSGGVIGFPQRGLVPWRAVGASSPHFDATVYVFPDEDAEQVVQDALEVLGEDRLTGGESHWAALETTRGRSSGVTDPKRSELGHFQPTSYVLLSLVIVLAVAFVVPYSSVLYR</sequence>
<accession>A0AAV0UT39</accession>
<dbReference type="PANTHER" id="PTHR33966">
    <property type="entry name" value="PROTEIN ODR-4 HOMOLOG"/>
    <property type="match status" value="1"/>
</dbReference>
<keyword evidence="5 6" id="KW-0472">Membrane</keyword>
<gene>
    <name evidence="7" type="ORF">HBR001_LOCUS8049</name>
</gene>
<evidence type="ECO:0000256" key="5">
    <source>
        <dbReference type="ARBA" id="ARBA00023136"/>
    </source>
</evidence>
<evidence type="ECO:0008006" key="9">
    <source>
        <dbReference type="Google" id="ProtNLM"/>
    </source>
</evidence>
<dbReference type="AlphaFoldDB" id="A0AAV0UT39"/>
<proteinExistence type="inferred from homology"/>
<dbReference type="PANTHER" id="PTHR33966:SF1">
    <property type="entry name" value="PROTEIN ODR-4 HOMOLOG"/>
    <property type="match status" value="1"/>
</dbReference>
<keyword evidence="3 6" id="KW-0812">Transmembrane</keyword>
<evidence type="ECO:0000256" key="6">
    <source>
        <dbReference type="SAM" id="Phobius"/>
    </source>
</evidence>
<evidence type="ECO:0000313" key="7">
    <source>
        <dbReference type="EMBL" id="CAI5740107.1"/>
    </source>
</evidence>
<reference evidence="7" key="1">
    <citation type="submission" date="2022-12" db="EMBL/GenBank/DDBJ databases">
        <authorList>
            <person name="Webb A."/>
        </authorList>
    </citation>
    <scope>NUCLEOTIDE SEQUENCE</scope>
    <source>
        <strain evidence="7">Hp1</strain>
    </source>
</reference>
<dbReference type="GO" id="GO:0008104">
    <property type="term" value="P:intracellular protein localization"/>
    <property type="evidence" value="ECO:0007669"/>
    <property type="project" value="TreeGrafter"/>
</dbReference>
<evidence type="ECO:0000313" key="8">
    <source>
        <dbReference type="Proteomes" id="UP001162031"/>
    </source>
</evidence>
<evidence type="ECO:0000256" key="4">
    <source>
        <dbReference type="ARBA" id="ARBA00022989"/>
    </source>
</evidence>
<keyword evidence="4 6" id="KW-1133">Transmembrane helix</keyword>
<feature type="transmembrane region" description="Helical" evidence="6">
    <location>
        <begin position="402"/>
        <end position="424"/>
    </location>
</feature>
<keyword evidence="8" id="KW-1185">Reference proteome</keyword>
<comment type="caution">
    <text evidence="7">The sequence shown here is derived from an EMBL/GenBank/DDBJ whole genome shotgun (WGS) entry which is preliminary data.</text>
</comment>